<feature type="chain" id="PRO_5020968548" evidence="6">
    <location>
        <begin position="30"/>
        <end position="418"/>
    </location>
</feature>
<evidence type="ECO:0000256" key="1">
    <source>
        <dbReference type="ARBA" id="ARBA00004442"/>
    </source>
</evidence>
<evidence type="ECO:0000256" key="5">
    <source>
        <dbReference type="SAM" id="MobiDB-lite"/>
    </source>
</evidence>
<dbReference type="Gene3D" id="3.30.1330.60">
    <property type="entry name" value="OmpA-like domain"/>
    <property type="match status" value="1"/>
</dbReference>
<dbReference type="InterPro" id="IPR006665">
    <property type="entry name" value="OmpA-like"/>
</dbReference>
<sequence length="418" mass="47117">MKKTKNKTLFFTLTSALLLNVAISANTQAETPESKSNMSETNKEISQLLADARKNNLYQQCGKEPLPVQKEDYKKNFMSLRGLTGIYVNIDDIIKGAKTRDIILADNLKQTVIDKLKAAGMTLLNKEEIKLIQGQPELSVFASYPKHLSKPKEGEPAMQFNSACCLASTWTSFQQGAKVLRDPTTSFRLSTWGEGHSTSDCSNLTEWYQGTVLKTIENFIETKVKADTEYEKEKKSASQKKPADKPEIKDKNTHEKKDTKTKNDTSKKVDQTHSTQKASTSNKLAVKNSEKSSCDILTPEFLELFDSDESAINVKKIASLDKVIKVIKNCTRYNFIIETHSDARSEIEYNKKLSIERAETLKDYLYKQGVHQSRFTTKAFGETKPLLKGSSDLVHITNRRVVVKPILIDEPNNDKKSN</sequence>
<dbReference type="Pfam" id="PF00691">
    <property type="entry name" value="OmpA"/>
    <property type="match status" value="1"/>
</dbReference>
<dbReference type="EMBL" id="SMFQ01000004">
    <property type="protein sequence ID" value="TCJ84684.1"/>
    <property type="molecule type" value="Genomic_DNA"/>
</dbReference>
<dbReference type="InterPro" id="IPR006664">
    <property type="entry name" value="OMP_bac"/>
</dbReference>
<accession>A0A4R1EXG3</accession>
<evidence type="ECO:0000256" key="2">
    <source>
        <dbReference type="ARBA" id="ARBA00023136"/>
    </source>
</evidence>
<name>A0A4R1EXG3_9GAMM</name>
<evidence type="ECO:0000256" key="3">
    <source>
        <dbReference type="ARBA" id="ARBA00023237"/>
    </source>
</evidence>
<keyword evidence="3" id="KW-0998">Cell outer membrane</keyword>
<feature type="signal peptide" evidence="6">
    <location>
        <begin position="1"/>
        <end position="29"/>
    </location>
</feature>
<feature type="compositionally biased region" description="Basic and acidic residues" evidence="5">
    <location>
        <begin position="230"/>
        <end position="271"/>
    </location>
</feature>
<evidence type="ECO:0000313" key="8">
    <source>
        <dbReference type="EMBL" id="TCJ84684.1"/>
    </source>
</evidence>
<dbReference type="SUPFAM" id="SSF103088">
    <property type="entry name" value="OmpA-like"/>
    <property type="match status" value="1"/>
</dbReference>
<feature type="compositionally biased region" description="Polar residues" evidence="5">
    <location>
        <begin position="272"/>
        <end position="283"/>
    </location>
</feature>
<feature type="domain" description="OmpA-like" evidence="7">
    <location>
        <begin position="292"/>
        <end position="409"/>
    </location>
</feature>
<dbReference type="InterPro" id="IPR050330">
    <property type="entry name" value="Bact_OuterMem_StrucFunc"/>
</dbReference>
<reference evidence="8 9" key="1">
    <citation type="submission" date="2019-03" db="EMBL/GenBank/DDBJ databases">
        <title>Genomic Encyclopedia of Type Strains, Phase IV (KMG-IV): sequencing the most valuable type-strain genomes for metagenomic binning, comparative biology and taxonomic classification.</title>
        <authorList>
            <person name="Goeker M."/>
        </authorList>
    </citation>
    <scope>NUCLEOTIDE SEQUENCE [LARGE SCALE GENOMIC DNA]</scope>
    <source>
        <strain evidence="8 9">DSM 24830</strain>
    </source>
</reference>
<dbReference type="PRINTS" id="PR01021">
    <property type="entry name" value="OMPADOMAIN"/>
</dbReference>
<dbReference type="Proteomes" id="UP000294887">
    <property type="component" value="Unassembled WGS sequence"/>
</dbReference>
<gene>
    <name evidence="8" type="ORF">EV695_2644</name>
</gene>
<evidence type="ECO:0000259" key="7">
    <source>
        <dbReference type="PROSITE" id="PS51123"/>
    </source>
</evidence>
<protein>
    <submittedName>
        <fullName evidence="8">OmpA family protein</fullName>
    </submittedName>
</protein>
<evidence type="ECO:0000256" key="6">
    <source>
        <dbReference type="SAM" id="SignalP"/>
    </source>
</evidence>
<keyword evidence="9" id="KW-1185">Reference proteome</keyword>
<evidence type="ECO:0000313" key="9">
    <source>
        <dbReference type="Proteomes" id="UP000294887"/>
    </source>
</evidence>
<comment type="caution">
    <text evidence="8">The sequence shown here is derived from an EMBL/GenBank/DDBJ whole genome shotgun (WGS) entry which is preliminary data.</text>
</comment>
<organism evidence="8 9">
    <name type="scientific">Cocleimonas flava</name>
    <dbReference type="NCBI Taxonomy" id="634765"/>
    <lineage>
        <taxon>Bacteria</taxon>
        <taxon>Pseudomonadati</taxon>
        <taxon>Pseudomonadota</taxon>
        <taxon>Gammaproteobacteria</taxon>
        <taxon>Thiotrichales</taxon>
        <taxon>Thiotrichaceae</taxon>
        <taxon>Cocleimonas</taxon>
    </lineage>
</organism>
<dbReference type="PROSITE" id="PS51123">
    <property type="entry name" value="OMPA_2"/>
    <property type="match status" value="1"/>
</dbReference>
<dbReference type="CDD" id="cd07185">
    <property type="entry name" value="OmpA_C-like"/>
    <property type="match status" value="1"/>
</dbReference>
<dbReference type="GO" id="GO:0009279">
    <property type="term" value="C:cell outer membrane"/>
    <property type="evidence" value="ECO:0007669"/>
    <property type="project" value="UniProtKB-SubCell"/>
</dbReference>
<dbReference type="PANTHER" id="PTHR30329">
    <property type="entry name" value="STATOR ELEMENT OF FLAGELLAR MOTOR COMPLEX"/>
    <property type="match status" value="1"/>
</dbReference>
<dbReference type="OrthoDB" id="6195779at2"/>
<dbReference type="AlphaFoldDB" id="A0A4R1EXG3"/>
<dbReference type="InterPro" id="IPR036737">
    <property type="entry name" value="OmpA-like_sf"/>
</dbReference>
<evidence type="ECO:0000256" key="4">
    <source>
        <dbReference type="PROSITE-ProRule" id="PRU00473"/>
    </source>
</evidence>
<proteinExistence type="predicted"/>
<feature type="region of interest" description="Disordered" evidence="5">
    <location>
        <begin position="230"/>
        <end position="286"/>
    </location>
</feature>
<dbReference type="PANTHER" id="PTHR30329:SF21">
    <property type="entry name" value="LIPOPROTEIN YIAD-RELATED"/>
    <property type="match status" value="1"/>
</dbReference>
<keyword evidence="2 4" id="KW-0472">Membrane</keyword>
<keyword evidence="6" id="KW-0732">Signal</keyword>
<dbReference type="RefSeq" id="WP_131906425.1">
    <property type="nucleotide sequence ID" value="NZ_BAAAFU010000006.1"/>
</dbReference>
<comment type="subcellular location">
    <subcellularLocation>
        <location evidence="1">Cell outer membrane</location>
    </subcellularLocation>
</comment>